<dbReference type="AlphaFoldDB" id="A0A9N8DX65"/>
<feature type="compositionally biased region" description="Polar residues" evidence="1">
    <location>
        <begin position="230"/>
        <end position="240"/>
    </location>
</feature>
<evidence type="ECO:0000313" key="3">
    <source>
        <dbReference type="Proteomes" id="UP001153069"/>
    </source>
</evidence>
<evidence type="ECO:0000256" key="1">
    <source>
        <dbReference type="SAM" id="MobiDB-lite"/>
    </source>
</evidence>
<comment type="caution">
    <text evidence="2">The sequence shown here is derived from an EMBL/GenBank/DDBJ whole genome shotgun (WGS) entry which is preliminary data.</text>
</comment>
<accession>A0A9N8DX65</accession>
<keyword evidence="3" id="KW-1185">Reference proteome</keyword>
<proteinExistence type="predicted"/>
<dbReference type="Proteomes" id="UP001153069">
    <property type="component" value="Unassembled WGS sequence"/>
</dbReference>
<evidence type="ECO:0000313" key="2">
    <source>
        <dbReference type="EMBL" id="CAB9508265.1"/>
    </source>
</evidence>
<organism evidence="2 3">
    <name type="scientific">Seminavis robusta</name>
    <dbReference type="NCBI Taxonomy" id="568900"/>
    <lineage>
        <taxon>Eukaryota</taxon>
        <taxon>Sar</taxon>
        <taxon>Stramenopiles</taxon>
        <taxon>Ochrophyta</taxon>
        <taxon>Bacillariophyta</taxon>
        <taxon>Bacillariophyceae</taxon>
        <taxon>Bacillariophycidae</taxon>
        <taxon>Naviculales</taxon>
        <taxon>Naviculaceae</taxon>
        <taxon>Seminavis</taxon>
    </lineage>
</organism>
<sequence>MSPTETTTTMSPTEMTTTVSPTLAVTTAIPTLSSSTGSPTVISTSAPTVPGSVLTSSTISLVISQANGRVPVQAEIDGLLVQLNQFYTDVLTNVFGADLQSYTATETSSTSDVAGSFTISMVSHADVTVFVEGATIPSQAEVDQAIQNADLTAFVEDYIPNVLPDDNIYKGTILASSTSTTGSPTAKLQPFNITQILCSPQFLSLQLCNTTPSVFPSSPPSATPSISPRGSASGTATRITPTALGPTAEVTTSPTALITATAARSFGTGLPEIIKLKDYEATEDDTNIDTFPVASRLSFKFFPNKGREPTTKEITALVNTTASFFAKVFQNNRIFKPVFRNFELTEPTPMYSSSENPDLFILEFMALIDVNATSSVSGQRASRVMSACNYAHYIGNYVRKMGSRNEFYQTRAVHFVGVSHKA</sequence>
<reference evidence="2" key="1">
    <citation type="submission" date="2020-06" db="EMBL/GenBank/DDBJ databases">
        <authorList>
            <consortium name="Plant Systems Biology data submission"/>
        </authorList>
    </citation>
    <scope>NUCLEOTIDE SEQUENCE</scope>
    <source>
        <strain evidence="2">D6</strain>
    </source>
</reference>
<feature type="region of interest" description="Disordered" evidence="1">
    <location>
        <begin position="216"/>
        <end position="248"/>
    </location>
</feature>
<name>A0A9N8DX65_9STRA</name>
<dbReference type="EMBL" id="CAICTM010000339">
    <property type="protein sequence ID" value="CAB9508265.1"/>
    <property type="molecule type" value="Genomic_DNA"/>
</dbReference>
<protein>
    <submittedName>
        <fullName evidence="2">Uncharacterized protein</fullName>
    </submittedName>
</protein>
<gene>
    <name evidence="2" type="ORF">SEMRO_340_G121260.1</name>
</gene>